<reference evidence="4" key="2">
    <citation type="submission" date="2010-08" db="EMBL/GenBank/DDBJ databases">
        <title>Complete sequence of Fibrobacter succinogenes subsp. succinogenes S85.</title>
        <authorList>
            <person name="Durkin A.S."/>
            <person name="Nelson K.E."/>
            <person name="Morrison M."/>
            <person name="Forsberg C.W."/>
            <person name="Wilson D.B."/>
            <person name="Russell J.B."/>
            <person name="Cann I.K.O."/>
            <person name="Mackie R.I."/>
            <person name="White B.A."/>
        </authorList>
    </citation>
    <scope>NUCLEOTIDE SEQUENCE [LARGE SCALE GENOMIC DNA]</scope>
    <source>
        <strain evidence="4">ATCC 19169 / S85</strain>
    </source>
</reference>
<evidence type="ECO:0000313" key="3">
    <source>
        <dbReference type="EMBL" id="ADL25858.1"/>
    </source>
</evidence>
<dbReference type="STRING" id="59374.FSU_1988"/>
<dbReference type="EMBL" id="CP001792">
    <property type="protein sequence ID" value="ACX75103.1"/>
    <property type="molecule type" value="Genomic_DNA"/>
</dbReference>
<evidence type="ECO:0000313" key="2">
    <source>
        <dbReference type="EMBL" id="ACX75103.1"/>
    </source>
</evidence>
<keyword evidence="1" id="KW-0732">Signal</keyword>
<reference evidence="3" key="3">
    <citation type="submission" date="2010-08" db="EMBL/GenBank/DDBJ databases">
        <authorList>
            <person name="Durkin A.S."/>
            <person name="Nelson K.E."/>
            <person name="Morrison M."/>
            <person name="Forsberg C.W."/>
            <person name="Wilson D.B."/>
            <person name="Russell J.B."/>
            <person name="Cann I.K.O."/>
            <person name="Mackie R.I."/>
            <person name="White B.A."/>
        </authorList>
    </citation>
    <scope>NUCLEOTIDE SEQUENCE</scope>
    <source>
        <strain evidence="3">S85</strain>
    </source>
</reference>
<dbReference type="EMBL" id="CP002158">
    <property type="protein sequence ID" value="ADL25858.1"/>
    <property type="molecule type" value="Genomic_DNA"/>
</dbReference>
<dbReference type="KEGG" id="fsu:Fisuc_1506"/>
<dbReference type="OrthoDB" id="9814392at2"/>
<accession>C9RRB7</accession>
<dbReference type="KEGG" id="fsc:FSU_1988"/>
<sequence length="465" mass="53209">MGYVKASLLFLVLWLVACSSVDSGDGVVARYDKDGTQYSPAFMRGIVYYLKGMKPEKIKIVSVDAKLNPIDSIEVSVAKDDDGRYAFGVGDRDYEYPFVKIVPVFPLGENAKMEFAQYVRLREFNIDIALNLPEAVMSGRVETLVREKELDFDSAMTQAIAEMRQAFNTFSDVMSYEMYVNEYIANEARLNGLLMYIYCRHEVSDSVFYSTFNEYRETFAKSGIADSALLVKSADAWLSTFKVFDDMDEHTQFRSLSRDSVFGVSRCDYSLFRRAYGAPLQLTTDIWETGSEFYSRIENKSSMYDGRTFVYEKRLGYWRMQTELDDSMGVCLYGNDLVGEYNDSYYRCRPGSASWNEETRRDSLLNKIFGNCARHYASNGVSGYLRDSLFVCECDTSRVCAWTDKYVNSTFKKGDDLYASALSARAVQRYGKCSDDLIGEVRQIDSVSVSCTWFYGWKLVENDEE</sequence>
<evidence type="ECO:0000313" key="5">
    <source>
        <dbReference type="Proteomes" id="UP000001497"/>
    </source>
</evidence>
<proteinExistence type="predicted"/>
<gene>
    <name evidence="2" type="ordered locus">Fisuc_1506</name>
    <name evidence="3" type="ordered locus">FSU_1988</name>
</gene>
<feature type="signal peptide" evidence="1">
    <location>
        <begin position="1"/>
        <end position="23"/>
    </location>
</feature>
<dbReference type="Proteomes" id="UP000001497">
    <property type="component" value="Chromosome"/>
</dbReference>
<name>C9RRB7_FIBSS</name>
<dbReference type="PROSITE" id="PS51257">
    <property type="entry name" value="PROKAR_LIPOPROTEIN"/>
    <property type="match status" value="1"/>
</dbReference>
<feature type="chain" id="PRO_5003000380" evidence="1">
    <location>
        <begin position="24"/>
        <end position="465"/>
    </location>
</feature>
<keyword evidence="5" id="KW-1185">Reference proteome</keyword>
<evidence type="ECO:0000256" key="1">
    <source>
        <dbReference type="SAM" id="SignalP"/>
    </source>
</evidence>
<dbReference type="AlphaFoldDB" id="C9RRB7"/>
<protein>
    <submittedName>
        <fullName evidence="3">Putative lipoprotein</fullName>
    </submittedName>
</protein>
<dbReference type="Proteomes" id="UP000000517">
    <property type="component" value="Chromosome"/>
</dbReference>
<dbReference type="RefSeq" id="WP_014546193.1">
    <property type="nucleotide sequence ID" value="NC_013410.1"/>
</dbReference>
<organism evidence="3 4">
    <name type="scientific">Fibrobacter succinogenes (strain ATCC 19169 / S85)</name>
    <dbReference type="NCBI Taxonomy" id="59374"/>
    <lineage>
        <taxon>Bacteria</taxon>
        <taxon>Pseudomonadati</taxon>
        <taxon>Fibrobacterota</taxon>
        <taxon>Fibrobacteria</taxon>
        <taxon>Fibrobacterales</taxon>
        <taxon>Fibrobacteraceae</taxon>
        <taxon>Fibrobacter</taxon>
    </lineage>
</organism>
<evidence type="ECO:0000313" key="4">
    <source>
        <dbReference type="Proteomes" id="UP000000517"/>
    </source>
</evidence>
<keyword evidence="3" id="KW-0449">Lipoprotein</keyword>
<dbReference type="HOGENOM" id="CLU_022527_0_0_0"/>
<reference evidence="2 5" key="1">
    <citation type="submission" date="2009-10" db="EMBL/GenBank/DDBJ databases">
        <title>Complete sequence of Fibrobacter succinogenes subsp. succinogenes S85.</title>
        <authorList>
            <consortium name="US DOE Joint Genome Institute"/>
            <person name="Lucas S."/>
            <person name="Copeland A."/>
            <person name="Lapidus A."/>
            <person name="Glavina del Rio T."/>
            <person name="Tice H."/>
            <person name="Bruce D."/>
            <person name="Goodwin L."/>
            <person name="Pitluck S."/>
            <person name="Chertkov O."/>
            <person name="Detter J.C."/>
            <person name="Han C."/>
            <person name="Tapia R."/>
            <person name="Larimer F."/>
            <person name="Land M."/>
            <person name="Hauser L."/>
            <person name="Kyrpides N."/>
            <person name="Mikhailova N."/>
            <person name="Weimer P.J."/>
            <person name="Stevenson D.M."/>
            <person name="Boyum J."/>
            <person name="Brumm P.I."/>
            <person name="Mead D."/>
        </authorList>
    </citation>
    <scope>NUCLEOTIDE SEQUENCE [LARGE SCALE GENOMIC DNA]</scope>
    <source>
        <strain evidence="5">ATCC 19169 / S85</strain>
        <strain evidence="2">S85</strain>
    </source>
</reference>